<dbReference type="Pfam" id="PF04717">
    <property type="entry name" value="Phage_base_V"/>
    <property type="match status" value="1"/>
</dbReference>
<feature type="compositionally biased region" description="Polar residues" evidence="1">
    <location>
        <begin position="267"/>
        <end position="277"/>
    </location>
</feature>
<feature type="region of interest" description="Disordered" evidence="1">
    <location>
        <begin position="251"/>
        <end position="283"/>
    </location>
</feature>
<dbReference type="PANTHER" id="PTHR35862:SF1">
    <property type="entry name" value="FELS-2 PROPHAGE PROTEIN"/>
    <property type="match status" value="1"/>
</dbReference>
<dbReference type="Pfam" id="PF05954">
    <property type="entry name" value="Phage_GPD"/>
    <property type="match status" value="1"/>
</dbReference>
<evidence type="ECO:0000313" key="4">
    <source>
        <dbReference type="Proteomes" id="UP000255163"/>
    </source>
</evidence>
<gene>
    <name evidence="3" type="ORF">NCTC12123_00039</name>
</gene>
<evidence type="ECO:0000313" key="3">
    <source>
        <dbReference type="EMBL" id="STD15587.1"/>
    </source>
</evidence>
<dbReference type="InterPro" id="IPR006531">
    <property type="entry name" value="Gp5/Vgr_OB"/>
</dbReference>
<dbReference type="EMBL" id="UFYI01000004">
    <property type="protein sequence ID" value="STD15587.1"/>
    <property type="molecule type" value="Genomic_DNA"/>
</dbReference>
<organism evidence="3 4">
    <name type="scientific">Enterobacter asburiae</name>
    <dbReference type="NCBI Taxonomy" id="61645"/>
    <lineage>
        <taxon>Bacteria</taxon>
        <taxon>Pseudomonadati</taxon>
        <taxon>Pseudomonadota</taxon>
        <taxon>Gammaproteobacteria</taxon>
        <taxon>Enterobacterales</taxon>
        <taxon>Enterobacteriaceae</taxon>
        <taxon>Enterobacter</taxon>
        <taxon>Enterobacter cloacae complex</taxon>
    </lineage>
</organism>
<dbReference type="NCBIfam" id="TIGR01644">
    <property type="entry name" value="phage_P2_V"/>
    <property type="match status" value="1"/>
</dbReference>
<proteinExistence type="predicted"/>
<evidence type="ECO:0000259" key="2">
    <source>
        <dbReference type="Pfam" id="PF04717"/>
    </source>
</evidence>
<protein>
    <submittedName>
        <fullName evidence="3">Gene D protein</fullName>
    </submittedName>
</protein>
<dbReference type="AlphaFoldDB" id="A0A376EWE4"/>
<dbReference type="Proteomes" id="UP000255163">
    <property type="component" value="Unassembled WGS sequence"/>
</dbReference>
<accession>A0A376EWE4</accession>
<name>A0A376EWE4_ENTAS</name>
<dbReference type="SUPFAM" id="SSF69279">
    <property type="entry name" value="Phage tail proteins"/>
    <property type="match status" value="1"/>
</dbReference>
<feature type="domain" description="Gp5/Type VI secretion system Vgr protein OB-fold" evidence="2">
    <location>
        <begin position="398"/>
        <end position="466"/>
    </location>
</feature>
<evidence type="ECO:0000256" key="1">
    <source>
        <dbReference type="SAM" id="MobiDB-lite"/>
    </source>
</evidence>
<dbReference type="InterPro" id="IPR052726">
    <property type="entry name" value="Phage_Baseplate_Hub"/>
</dbReference>
<dbReference type="Gene3D" id="6.20.150.10">
    <property type="match status" value="1"/>
</dbReference>
<dbReference type="PANTHER" id="PTHR35862">
    <property type="entry name" value="FELS-2 PROPHAGE PROTEIN"/>
    <property type="match status" value="1"/>
</dbReference>
<dbReference type="InterPro" id="IPR037026">
    <property type="entry name" value="Vgr_OB-fold_dom_sf"/>
</dbReference>
<dbReference type="InterPro" id="IPR013046">
    <property type="entry name" value="GpV/Gp45"/>
</dbReference>
<reference evidence="3 4" key="1">
    <citation type="submission" date="2018-06" db="EMBL/GenBank/DDBJ databases">
        <authorList>
            <consortium name="Pathogen Informatics"/>
            <person name="Doyle S."/>
        </authorList>
    </citation>
    <scope>NUCLEOTIDE SEQUENCE [LARGE SCALE GENOMIC DNA]</scope>
    <source>
        <strain evidence="3 4">NCTC12123</strain>
    </source>
</reference>
<dbReference type="Gene3D" id="2.40.50.230">
    <property type="entry name" value="Gp5 N-terminal domain"/>
    <property type="match status" value="1"/>
</dbReference>
<sequence>MAEMNSTAQAASALTGVSDVLSPVFTLWYLQKNITTDIAPYVTRVTYSDNIKSESDTIEVELDDTDGRWLDKWYPGKGDTLTLKMGYQGEKLLSCGTFSIDEIEVSSPASVVAIRGVATSVNNALRTKSSRGFESTTLAAIAGRIAKKHQLKLVGSIESIKIDRVTQYAETDVGFLRRLASEYGYAVKVVSDQLIFSHLATLRGQEPVKQLKPQDVASFSLRDTINRVYKSAKVKHQKSSDKKLIVYEADGGTSESDKQTKGGKVTSADSLKVNSRVSDPDSARIKADSALARHNEYQQNGSLTLMGTPQLTAGNKIELVGFGQLSGPWLITTARHAFDRNSGYITELEVARGPVTQGKAKKGKKTGKTQTLTVYKPDGSHLHGNKGEEIMAGVTRQVGTVSAVDADKVQARVRLPECDNLRTNWLNVLQRNTQDNKDYWLPDVGEQVEVLLDANGEDGVILGAVYSDVDKPPFSDKNVRGTKYADGAEFSYNRATHTLTVKGGIEHVVIEVAVGISLKGKTIDLTADTTTVNGDLKINGNAHSTGQHAL</sequence>